<keyword evidence="2" id="KW-0012">Acyltransferase</keyword>
<evidence type="ECO:0000256" key="2">
    <source>
        <dbReference type="ARBA" id="ARBA00023315"/>
    </source>
</evidence>
<dbReference type="KEGG" id="dfe:Dfer_2287"/>
<keyword evidence="5" id="KW-1185">Reference proteome</keyword>
<sequence>MAINIIPLQKDSYQDIIQVWEASVRATHSFLSEADIQFYKPLILNQYLDQLSLFGILDHANKLAGFIGIEGVKIQMLFVHPDNFQQGVGRALCMYSVEELGICQVDVNEDNPGACLFYSKLGFKIAGRSPLDESGKPFPILHLAI</sequence>
<feature type="domain" description="N-acetyltransferase" evidence="3">
    <location>
        <begin position="3"/>
        <end position="145"/>
    </location>
</feature>
<name>C6VZN0_DYAFD</name>
<dbReference type="AlphaFoldDB" id="C6VZN0"/>
<evidence type="ECO:0000313" key="5">
    <source>
        <dbReference type="Proteomes" id="UP000002011"/>
    </source>
</evidence>
<proteinExistence type="predicted"/>
<dbReference type="PANTHER" id="PTHR43800">
    <property type="entry name" value="PEPTIDYL-LYSINE N-ACETYLTRANSFERASE YJAB"/>
    <property type="match status" value="1"/>
</dbReference>
<dbReference type="CDD" id="cd04301">
    <property type="entry name" value="NAT_SF"/>
    <property type="match status" value="1"/>
</dbReference>
<dbReference type="STRING" id="471854.Dfer_2287"/>
<dbReference type="HOGENOM" id="CLU_013985_21_0_10"/>
<reference evidence="4 5" key="1">
    <citation type="journal article" date="2009" name="Stand. Genomic Sci.">
        <title>Complete genome sequence of Dyadobacter fermentans type strain (NS114).</title>
        <authorList>
            <person name="Lang E."/>
            <person name="Lapidus A."/>
            <person name="Chertkov O."/>
            <person name="Brettin T."/>
            <person name="Detter J.C."/>
            <person name="Han C."/>
            <person name="Copeland A."/>
            <person name="Glavina Del Rio T."/>
            <person name="Nolan M."/>
            <person name="Chen F."/>
            <person name="Lucas S."/>
            <person name="Tice H."/>
            <person name="Cheng J.F."/>
            <person name="Land M."/>
            <person name="Hauser L."/>
            <person name="Chang Y.J."/>
            <person name="Jeffries C.D."/>
            <person name="Kopitz M."/>
            <person name="Bruce D."/>
            <person name="Goodwin L."/>
            <person name="Pitluck S."/>
            <person name="Ovchinnikova G."/>
            <person name="Pati A."/>
            <person name="Ivanova N."/>
            <person name="Mavrommatis K."/>
            <person name="Chen A."/>
            <person name="Palaniappan K."/>
            <person name="Chain P."/>
            <person name="Bristow J."/>
            <person name="Eisen J.A."/>
            <person name="Markowitz V."/>
            <person name="Hugenholtz P."/>
            <person name="Goker M."/>
            <person name="Rohde M."/>
            <person name="Kyrpides N.C."/>
            <person name="Klenk H.P."/>
        </authorList>
    </citation>
    <scope>NUCLEOTIDE SEQUENCE [LARGE SCALE GENOMIC DNA]</scope>
    <source>
        <strain evidence="5">ATCC 700827 / DSM 18053 / CIP 107007 / KCTC 52180 / NS114</strain>
    </source>
</reference>
<gene>
    <name evidence="4" type="ordered locus">Dfer_2287</name>
</gene>
<dbReference type="InterPro" id="IPR000182">
    <property type="entry name" value="GNAT_dom"/>
</dbReference>
<evidence type="ECO:0000259" key="3">
    <source>
        <dbReference type="PROSITE" id="PS51186"/>
    </source>
</evidence>
<dbReference type="eggNOG" id="COG0454">
    <property type="taxonomic scope" value="Bacteria"/>
</dbReference>
<dbReference type="InterPro" id="IPR016181">
    <property type="entry name" value="Acyl_CoA_acyltransferase"/>
</dbReference>
<dbReference type="OrthoDB" id="9789605at2"/>
<dbReference type="Gene3D" id="3.40.630.30">
    <property type="match status" value="1"/>
</dbReference>
<dbReference type="GO" id="GO:0016747">
    <property type="term" value="F:acyltransferase activity, transferring groups other than amino-acyl groups"/>
    <property type="evidence" value="ECO:0007669"/>
    <property type="project" value="InterPro"/>
</dbReference>
<dbReference type="Pfam" id="PF13508">
    <property type="entry name" value="Acetyltransf_7"/>
    <property type="match status" value="1"/>
</dbReference>
<dbReference type="PROSITE" id="PS51186">
    <property type="entry name" value="GNAT"/>
    <property type="match status" value="1"/>
</dbReference>
<evidence type="ECO:0000256" key="1">
    <source>
        <dbReference type="ARBA" id="ARBA00022679"/>
    </source>
</evidence>
<keyword evidence="1 4" id="KW-0808">Transferase</keyword>
<organism evidence="4 5">
    <name type="scientific">Dyadobacter fermentans (strain ATCC 700827 / DSM 18053 / CIP 107007 / KCTC 52180 / NS114)</name>
    <dbReference type="NCBI Taxonomy" id="471854"/>
    <lineage>
        <taxon>Bacteria</taxon>
        <taxon>Pseudomonadati</taxon>
        <taxon>Bacteroidota</taxon>
        <taxon>Cytophagia</taxon>
        <taxon>Cytophagales</taxon>
        <taxon>Spirosomataceae</taxon>
        <taxon>Dyadobacter</taxon>
    </lineage>
</organism>
<evidence type="ECO:0000313" key="4">
    <source>
        <dbReference type="EMBL" id="ACT93508.1"/>
    </source>
</evidence>
<dbReference type="SUPFAM" id="SSF55729">
    <property type="entry name" value="Acyl-CoA N-acyltransferases (Nat)"/>
    <property type="match status" value="1"/>
</dbReference>
<dbReference type="RefSeq" id="WP_015811760.1">
    <property type="nucleotide sequence ID" value="NC_013037.1"/>
</dbReference>
<dbReference type="EMBL" id="CP001619">
    <property type="protein sequence ID" value="ACT93508.1"/>
    <property type="molecule type" value="Genomic_DNA"/>
</dbReference>
<dbReference type="PANTHER" id="PTHR43800:SF1">
    <property type="entry name" value="PEPTIDYL-LYSINE N-ACETYLTRANSFERASE YJAB"/>
    <property type="match status" value="1"/>
</dbReference>
<dbReference type="Proteomes" id="UP000002011">
    <property type="component" value="Chromosome"/>
</dbReference>
<accession>C6VZN0</accession>
<protein>
    <submittedName>
        <fullName evidence="4">GCN5-related N-acetyltransferase</fullName>
    </submittedName>
</protein>